<dbReference type="PANTHER" id="PTHR43395">
    <property type="entry name" value="SENSOR HISTIDINE KINASE CHEA"/>
    <property type="match status" value="1"/>
</dbReference>
<dbReference type="Gene3D" id="1.20.120.160">
    <property type="entry name" value="HPT domain"/>
    <property type="match status" value="1"/>
</dbReference>
<feature type="domain" description="HPt" evidence="3">
    <location>
        <begin position="1"/>
        <end position="103"/>
    </location>
</feature>
<dbReference type="GO" id="GO:0004672">
    <property type="term" value="F:protein kinase activity"/>
    <property type="evidence" value="ECO:0007669"/>
    <property type="project" value="UniProtKB-ARBA"/>
</dbReference>
<reference evidence="4 5" key="1">
    <citation type="submission" date="2020-01" db="EMBL/GenBank/DDBJ databases">
        <title>Novel species isolated from a subtropical stream in China.</title>
        <authorList>
            <person name="Lu H."/>
        </authorList>
    </citation>
    <scope>NUCLEOTIDE SEQUENCE [LARGE SCALE GENOMIC DNA]</scope>
    <source>
        <strain evidence="4 5">FT82W</strain>
    </source>
</reference>
<dbReference type="PROSITE" id="PS50894">
    <property type="entry name" value="HPT"/>
    <property type="match status" value="1"/>
</dbReference>
<protein>
    <submittedName>
        <fullName evidence="4">Chemotaxis protein CheA</fullName>
    </submittedName>
</protein>
<dbReference type="SUPFAM" id="SSF47226">
    <property type="entry name" value="Histidine-containing phosphotransfer domain, HPT domain"/>
    <property type="match status" value="1"/>
</dbReference>
<accession>A0A845G151</accession>
<dbReference type="PANTHER" id="PTHR43395:SF10">
    <property type="entry name" value="CHEMOTAXIS PROTEIN CHEA"/>
    <property type="match status" value="1"/>
</dbReference>
<dbReference type="Proteomes" id="UP000470302">
    <property type="component" value="Unassembled WGS sequence"/>
</dbReference>
<dbReference type="EMBL" id="WWCW01000027">
    <property type="protein sequence ID" value="MYM87591.1"/>
    <property type="molecule type" value="Genomic_DNA"/>
</dbReference>
<name>A0A845G151_9BURK</name>
<dbReference type="InterPro" id="IPR008207">
    <property type="entry name" value="Sig_transdc_His_kin_Hpt_dom"/>
</dbReference>
<evidence type="ECO:0000256" key="1">
    <source>
        <dbReference type="ARBA" id="ARBA00023012"/>
    </source>
</evidence>
<dbReference type="AlphaFoldDB" id="A0A845G151"/>
<evidence type="ECO:0000256" key="2">
    <source>
        <dbReference type="PROSITE-ProRule" id="PRU00110"/>
    </source>
</evidence>
<evidence type="ECO:0000259" key="3">
    <source>
        <dbReference type="PROSITE" id="PS50894"/>
    </source>
</evidence>
<keyword evidence="2" id="KW-0597">Phosphoprotein</keyword>
<sequence>MFLDQALPTFIAESRELLDAMESALLQFALAAPQEDTVNAVFRAAHTIKGSAGLFGLDHIVAFTHVVESVLDRVRDGTVTVAEPLVALLLSCADHMRALIDTTAAGQYEPDTASAATGAALLDRLQRHLPGALAAA</sequence>
<organism evidence="4 5">
    <name type="scientific">Duganella vulcania</name>
    <dbReference type="NCBI Taxonomy" id="2692166"/>
    <lineage>
        <taxon>Bacteria</taxon>
        <taxon>Pseudomonadati</taxon>
        <taxon>Pseudomonadota</taxon>
        <taxon>Betaproteobacteria</taxon>
        <taxon>Burkholderiales</taxon>
        <taxon>Oxalobacteraceae</taxon>
        <taxon>Telluria group</taxon>
        <taxon>Duganella</taxon>
    </lineage>
</organism>
<feature type="modified residue" description="Phosphohistidine" evidence="2">
    <location>
        <position position="46"/>
    </location>
</feature>
<proteinExistence type="predicted"/>
<keyword evidence="1" id="KW-0902">Two-component regulatory system</keyword>
<dbReference type="GO" id="GO:0000160">
    <property type="term" value="P:phosphorelay signal transduction system"/>
    <property type="evidence" value="ECO:0007669"/>
    <property type="project" value="UniProtKB-KW"/>
</dbReference>
<dbReference type="SMART" id="SM00073">
    <property type="entry name" value="HPT"/>
    <property type="match status" value="1"/>
</dbReference>
<evidence type="ECO:0000313" key="4">
    <source>
        <dbReference type="EMBL" id="MYM87591.1"/>
    </source>
</evidence>
<feature type="non-terminal residue" evidence="4">
    <location>
        <position position="136"/>
    </location>
</feature>
<gene>
    <name evidence="4" type="ORF">GTP91_10405</name>
</gene>
<evidence type="ECO:0000313" key="5">
    <source>
        <dbReference type="Proteomes" id="UP000470302"/>
    </source>
</evidence>
<dbReference type="InterPro" id="IPR051315">
    <property type="entry name" value="Bact_Chemotaxis_CheA"/>
</dbReference>
<dbReference type="CDD" id="cd00088">
    <property type="entry name" value="HPT"/>
    <property type="match status" value="1"/>
</dbReference>
<comment type="caution">
    <text evidence="4">The sequence shown here is derived from an EMBL/GenBank/DDBJ whole genome shotgun (WGS) entry which is preliminary data.</text>
</comment>
<dbReference type="RefSeq" id="WP_175041563.1">
    <property type="nucleotide sequence ID" value="NZ_WWCW01000027.1"/>
</dbReference>
<dbReference type="InterPro" id="IPR036641">
    <property type="entry name" value="HPT_dom_sf"/>
</dbReference>
<dbReference type="Pfam" id="PF01627">
    <property type="entry name" value="Hpt"/>
    <property type="match status" value="1"/>
</dbReference>